<sequence>MKILITGGLGFVGSHLADSLSRSHEILILTKSFSKKNNLRKSSKKIKIQKCDVTKPKILGRIIEKFRPNIIVHLAGNASHAISFEKPFLDIDSNLKSTLIILEKIRELNLPCKFILGSTFIVIGRPEKLPVDENSPCRPTSIYGTTRLASEHLCQIYHHVYGLKTNIFRITNSFGPREQIIPTKNAVNFLIYQSFKQKKILIYNNGDLF</sequence>
<dbReference type="InterPro" id="IPR016040">
    <property type="entry name" value="NAD(P)-bd_dom"/>
</dbReference>
<evidence type="ECO:0000259" key="1">
    <source>
        <dbReference type="Pfam" id="PF16363"/>
    </source>
</evidence>
<dbReference type="SUPFAM" id="SSF51735">
    <property type="entry name" value="NAD(P)-binding Rossmann-fold domains"/>
    <property type="match status" value="1"/>
</dbReference>
<reference evidence="2" key="1">
    <citation type="submission" date="2018-05" db="EMBL/GenBank/DDBJ databases">
        <authorList>
            <person name="Lanie J.A."/>
            <person name="Ng W.-L."/>
            <person name="Kazmierczak K.M."/>
            <person name="Andrzejewski T.M."/>
            <person name="Davidsen T.M."/>
            <person name="Wayne K.J."/>
            <person name="Tettelin H."/>
            <person name="Glass J.I."/>
            <person name="Rusch D."/>
            <person name="Podicherti R."/>
            <person name="Tsui H.-C.T."/>
            <person name="Winkler M.E."/>
        </authorList>
    </citation>
    <scope>NUCLEOTIDE SEQUENCE</scope>
</reference>
<dbReference type="EMBL" id="UINC01217305">
    <property type="protein sequence ID" value="SVE43847.1"/>
    <property type="molecule type" value="Genomic_DNA"/>
</dbReference>
<name>A0A383DH89_9ZZZZ</name>
<feature type="domain" description="NAD(P)-binding" evidence="1">
    <location>
        <begin position="4"/>
        <end position="207"/>
    </location>
</feature>
<evidence type="ECO:0000313" key="2">
    <source>
        <dbReference type="EMBL" id="SVE43847.1"/>
    </source>
</evidence>
<dbReference type="AlphaFoldDB" id="A0A383DH89"/>
<accession>A0A383DH89</accession>
<dbReference type="InterPro" id="IPR036291">
    <property type="entry name" value="NAD(P)-bd_dom_sf"/>
</dbReference>
<proteinExistence type="predicted"/>
<dbReference type="PANTHER" id="PTHR43000">
    <property type="entry name" value="DTDP-D-GLUCOSE 4,6-DEHYDRATASE-RELATED"/>
    <property type="match status" value="1"/>
</dbReference>
<protein>
    <recommendedName>
        <fullName evidence="1">NAD(P)-binding domain-containing protein</fullName>
    </recommendedName>
</protein>
<dbReference type="Gene3D" id="3.40.50.720">
    <property type="entry name" value="NAD(P)-binding Rossmann-like Domain"/>
    <property type="match status" value="1"/>
</dbReference>
<feature type="non-terminal residue" evidence="2">
    <location>
        <position position="209"/>
    </location>
</feature>
<organism evidence="2">
    <name type="scientific">marine metagenome</name>
    <dbReference type="NCBI Taxonomy" id="408172"/>
    <lineage>
        <taxon>unclassified sequences</taxon>
        <taxon>metagenomes</taxon>
        <taxon>ecological metagenomes</taxon>
    </lineage>
</organism>
<gene>
    <name evidence="2" type="ORF">METZ01_LOCUS496701</name>
</gene>
<dbReference type="Pfam" id="PF16363">
    <property type="entry name" value="GDP_Man_Dehyd"/>
    <property type="match status" value="1"/>
</dbReference>